<dbReference type="EMBL" id="QRKN01000060">
    <property type="protein sequence ID" value="RHI15037.1"/>
    <property type="molecule type" value="Genomic_DNA"/>
</dbReference>
<protein>
    <submittedName>
        <fullName evidence="4">Radical SAM mobile pair protein B</fullName>
    </submittedName>
</protein>
<dbReference type="PANTHER" id="PTHR43432">
    <property type="entry name" value="SLR0285 PROTEIN"/>
    <property type="match status" value="1"/>
</dbReference>
<dbReference type="GO" id="GO:0051536">
    <property type="term" value="F:iron-sulfur cluster binding"/>
    <property type="evidence" value="ECO:0007669"/>
    <property type="project" value="UniProtKB-KW"/>
</dbReference>
<sequence length="69" mass="7917">MEEVTNGILIREVETKNIMTKSSLPVGGYSVNPYVGCTHACKYCYASFMKRFTGHKEEWGTFLDVKHWP</sequence>
<keyword evidence="2" id="KW-0408">Iron</keyword>
<proteinExistence type="predicted"/>
<dbReference type="InterPro" id="IPR040086">
    <property type="entry name" value="MJ0683-like"/>
</dbReference>
<gene>
    <name evidence="4" type="ORF">DW172_17295</name>
</gene>
<evidence type="ECO:0000256" key="3">
    <source>
        <dbReference type="ARBA" id="ARBA00023014"/>
    </source>
</evidence>
<dbReference type="PANTHER" id="PTHR43432:SF3">
    <property type="entry name" value="SLR0285 PROTEIN"/>
    <property type="match status" value="1"/>
</dbReference>
<feature type="non-terminal residue" evidence="4">
    <location>
        <position position="69"/>
    </location>
</feature>
<accession>A0A414ZGQ0</accession>
<dbReference type="AlphaFoldDB" id="A0A414ZGQ0"/>
<dbReference type="Proteomes" id="UP000285865">
    <property type="component" value="Unassembled WGS sequence"/>
</dbReference>
<comment type="caution">
    <text evidence="4">The sequence shown here is derived from an EMBL/GenBank/DDBJ whole genome shotgun (WGS) entry which is preliminary data.</text>
</comment>
<evidence type="ECO:0000313" key="5">
    <source>
        <dbReference type="Proteomes" id="UP000285865"/>
    </source>
</evidence>
<reference evidence="4 5" key="1">
    <citation type="submission" date="2018-08" db="EMBL/GenBank/DDBJ databases">
        <title>A genome reference for cultivated species of the human gut microbiota.</title>
        <authorList>
            <person name="Zou Y."/>
            <person name="Xue W."/>
            <person name="Luo G."/>
        </authorList>
    </citation>
    <scope>NUCLEOTIDE SEQUENCE [LARGE SCALE GENOMIC DNA]</scope>
    <source>
        <strain evidence="4 5">AM16-11</strain>
    </source>
</reference>
<evidence type="ECO:0000256" key="2">
    <source>
        <dbReference type="ARBA" id="ARBA00023004"/>
    </source>
</evidence>
<name>A0A414ZGQ0_9FIRM</name>
<evidence type="ECO:0000313" key="4">
    <source>
        <dbReference type="EMBL" id="RHI15037.1"/>
    </source>
</evidence>
<evidence type="ECO:0000256" key="1">
    <source>
        <dbReference type="ARBA" id="ARBA00022723"/>
    </source>
</evidence>
<dbReference type="GO" id="GO:0046872">
    <property type="term" value="F:metal ion binding"/>
    <property type="evidence" value="ECO:0007669"/>
    <property type="project" value="UniProtKB-KW"/>
</dbReference>
<keyword evidence="3" id="KW-0411">Iron-sulfur</keyword>
<organism evidence="4 5">
    <name type="scientific">Agathobacter rectalis</name>
    <dbReference type="NCBI Taxonomy" id="39491"/>
    <lineage>
        <taxon>Bacteria</taxon>
        <taxon>Bacillati</taxon>
        <taxon>Bacillota</taxon>
        <taxon>Clostridia</taxon>
        <taxon>Lachnospirales</taxon>
        <taxon>Lachnospiraceae</taxon>
        <taxon>Agathobacter</taxon>
    </lineage>
</organism>
<keyword evidence="1" id="KW-0479">Metal-binding</keyword>